<dbReference type="InterPro" id="IPR001509">
    <property type="entry name" value="Epimerase_deHydtase"/>
</dbReference>
<dbReference type="Gene3D" id="3.40.50.720">
    <property type="entry name" value="NAD(P)-binding Rossmann-like Domain"/>
    <property type="match status" value="1"/>
</dbReference>
<accession>A0A7G6WW69</accession>
<dbReference type="Proteomes" id="UP000515563">
    <property type="component" value="Chromosome"/>
</dbReference>
<dbReference type="Pfam" id="PF01370">
    <property type="entry name" value="Epimerase"/>
    <property type="match status" value="1"/>
</dbReference>
<dbReference type="GO" id="GO:0005737">
    <property type="term" value="C:cytoplasm"/>
    <property type="evidence" value="ECO:0007669"/>
    <property type="project" value="TreeGrafter"/>
</dbReference>
<dbReference type="AlphaFoldDB" id="A0A7G6WW69"/>
<feature type="domain" description="NAD-dependent epimerase/dehydratase" evidence="1">
    <location>
        <begin position="4"/>
        <end position="75"/>
    </location>
</feature>
<reference evidence="3" key="1">
    <citation type="submission" date="2019-09" db="EMBL/GenBank/DDBJ databases">
        <title>Antimicrobial potential of Antarctic Bacteria.</title>
        <authorList>
            <person name="Benaud N."/>
            <person name="Edwards R.J."/>
            <person name="Ferrari B.C."/>
        </authorList>
    </citation>
    <scope>NUCLEOTIDE SEQUENCE [LARGE SCALE GENOMIC DNA]</scope>
    <source>
        <strain evidence="3">SPB151</strain>
    </source>
</reference>
<evidence type="ECO:0000313" key="2">
    <source>
        <dbReference type="EMBL" id="QNE18234.1"/>
    </source>
</evidence>
<name>A0A7G6WW69_9ACTN</name>
<evidence type="ECO:0000259" key="1">
    <source>
        <dbReference type="Pfam" id="PF01370"/>
    </source>
</evidence>
<dbReference type="InterPro" id="IPR051783">
    <property type="entry name" value="NAD(P)-dependent_oxidoreduct"/>
</dbReference>
<dbReference type="PANTHER" id="PTHR48079">
    <property type="entry name" value="PROTEIN YEEZ"/>
    <property type="match status" value="1"/>
</dbReference>
<dbReference type="InterPro" id="IPR036291">
    <property type="entry name" value="NAD(P)-bd_dom_sf"/>
</dbReference>
<sequence>MRLLVLGGSWFVGSAVVGEARARGHDVTLFNRGLSNARPLRDVRHVSGDWEQEADLRRLAAAGPWDAVIDVAGTIPRLVRRCAEALSPVAGHYVFVSTISAYRDWPHKPVDETSTLWDAPAVDDPGRRSWDPDAYGPLKVGCELAAADVFGTDGLLIVRPHVVLGPREYVGRLPWWLRRVHRGGEILVPAPDRNIQPVDVRDLATFIVDRAESTSTGIYNVAAPQGREQFSDLIAACAEATGRAATVVWADEEWLIEQGVRQWTEIPLWRALPTAWSMSTSKAEAAGLRCRSIRETAVDTWAWMQDGGRAVDHERTAEHGISVERETALLAAWRQR</sequence>
<keyword evidence="3" id="KW-1185">Reference proteome</keyword>
<reference evidence="2 3" key="2">
    <citation type="journal article" date="2020" name="Microbiol. Resour. Announc.">
        <title>Antarctic desert soil bacteria exhibit high novel natural product potential, evaluated through long-read genome sequencing and comparative genomics.</title>
        <authorList>
            <person name="Benaud N."/>
            <person name="Edwards R.J."/>
            <person name="Amos T.G."/>
            <person name="D'Agostino P.M."/>
            <person name="Gutierrez-Chavez C."/>
            <person name="Montgomery K."/>
            <person name="Nicetic I."/>
            <person name="Ferrari B.C."/>
        </authorList>
    </citation>
    <scope>NUCLEOTIDE SEQUENCE [LARGE SCALE GENOMIC DNA]</scope>
    <source>
        <strain evidence="2 3">SPB151</strain>
    </source>
</reference>
<dbReference type="RefSeq" id="WP_185447224.1">
    <property type="nucleotide sequence ID" value="NZ_CP043661.1"/>
</dbReference>
<dbReference type="KEGG" id="kqi:F1D05_10410"/>
<dbReference type="SUPFAM" id="SSF51735">
    <property type="entry name" value="NAD(P)-binding Rossmann-fold domains"/>
    <property type="match status" value="1"/>
</dbReference>
<dbReference type="PANTHER" id="PTHR48079:SF6">
    <property type="entry name" value="NAD(P)-BINDING DOMAIN-CONTAINING PROTEIN-RELATED"/>
    <property type="match status" value="1"/>
</dbReference>
<organism evidence="2 3">
    <name type="scientific">Kribbella qitaiheensis</name>
    <dbReference type="NCBI Taxonomy" id="1544730"/>
    <lineage>
        <taxon>Bacteria</taxon>
        <taxon>Bacillati</taxon>
        <taxon>Actinomycetota</taxon>
        <taxon>Actinomycetes</taxon>
        <taxon>Propionibacteriales</taxon>
        <taxon>Kribbellaceae</taxon>
        <taxon>Kribbella</taxon>
    </lineage>
</organism>
<evidence type="ECO:0000313" key="3">
    <source>
        <dbReference type="Proteomes" id="UP000515563"/>
    </source>
</evidence>
<protein>
    <submittedName>
        <fullName evidence="2">NAD-dependent epimerase/dehydratase family protein</fullName>
    </submittedName>
</protein>
<dbReference type="EMBL" id="CP043661">
    <property type="protein sequence ID" value="QNE18234.1"/>
    <property type="molecule type" value="Genomic_DNA"/>
</dbReference>
<dbReference type="GO" id="GO:0004029">
    <property type="term" value="F:aldehyde dehydrogenase (NAD+) activity"/>
    <property type="evidence" value="ECO:0007669"/>
    <property type="project" value="TreeGrafter"/>
</dbReference>
<gene>
    <name evidence="2" type="ORF">F1D05_10410</name>
</gene>
<proteinExistence type="predicted"/>